<dbReference type="InterPro" id="IPR021744">
    <property type="entry name" value="CbiG_N"/>
</dbReference>
<comment type="pathway">
    <text evidence="1">Cofactor biosynthesis; adenosylcobalamin biosynthesis.</text>
</comment>
<dbReference type="OrthoDB" id="9772960at2"/>
<gene>
    <name evidence="8" type="primary">cobJ</name>
    <name evidence="8" type="ORF">FNA67_00860</name>
</gene>
<dbReference type="InterPro" id="IPR006363">
    <property type="entry name" value="Cbl_synth_CobJ/CibH_dom"/>
</dbReference>
<dbReference type="KEGG" id="yti:FNA67_00860"/>
<dbReference type="Pfam" id="PF00590">
    <property type="entry name" value="TP_methylase"/>
    <property type="match status" value="1"/>
</dbReference>
<dbReference type="InterPro" id="IPR038029">
    <property type="entry name" value="GbiG_N_sf"/>
</dbReference>
<dbReference type="InterPro" id="IPR000878">
    <property type="entry name" value="4pyrrol_Mease"/>
</dbReference>
<name>A0A5B9DIA2_9HYPH</name>
<sequence length="462" mass="48451">MAELGRPAIFALNAVSLATAQRLQAALPGAELFGLEGRVVGADRTIANFGDALREAYSADRPLIALCAAGIVIRALAPLLQSKRAEPPVLAVAEDGSAVVPLLGATRGVNDLARTLGAALETAPAITTTGELRFGVNLLNPPAGYKLLNPGDAKTFVSELLTGRPVQVDGDAPWLEFSGLAVDPSARLRIAIVDSSVEPGPGELVYLHTPGPGRLAVVGLGPGGAAQRTPEVAAELRDATDILGYRTYVEMAGPFRPDQRLHASDNRQELDRARAALDLAAEGRRVVMVSSGDPGVFAMAAAVMEALSGADAAPPWADVDLAILPGITAAMATAARVGAPLGHDFAVMSLSDNLKSWETIETRLAAAAEADFVLALYNPISKARPHQLEAAIAILRRHRAPHTPVVIGRDVGRPGESLAVTSLADLSSEMVDSRSTLIVGSSRTTRFAMGNREWVFTPRFYR</sequence>
<dbReference type="PANTHER" id="PTHR47036">
    <property type="entry name" value="COBALT-FACTOR III C(17)-METHYLTRANSFERASE-RELATED"/>
    <property type="match status" value="1"/>
</dbReference>
<dbReference type="Gene3D" id="3.40.1010.10">
    <property type="entry name" value="Cobalt-precorrin-4 Transmethylase, Domain 1"/>
    <property type="match status" value="1"/>
</dbReference>
<evidence type="ECO:0000259" key="7">
    <source>
        <dbReference type="Pfam" id="PF11760"/>
    </source>
</evidence>
<dbReference type="InterPro" id="IPR035996">
    <property type="entry name" value="4pyrrol_Methylase_sf"/>
</dbReference>
<keyword evidence="2" id="KW-0169">Cobalamin biosynthesis</keyword>
<dbReference type="PANTHER" id="PTHR47036:SF1">
    <property type="entry name" value="COBALT-FACTOR III C(17)-METHYLTRANSFERASE-RELATED"/>
    <property type="match status" value="1"/>
</dbReference>
<dbReference type="EC" id="2.1.1.131" evidence="8"/>
<proteinExistence type="predicted"/>
<organism evidence="8 9">
    <name type="scientific">Paradevosia tibetensis</name>
    <dbReference type="NCBI Taxonomy" id="1447062"/>
    <lineage>
        <taxon>Bacteria</taxon>
        <taxon>Pseudomonadati</taxon>
        <taxon>Pseudomonadota</taxon>
        <taxon>Alphaproteobacteria</taxon>
        <taxon>Hyphomicrobiales</taxon>
        <taxon>Devosiaceae</taxon>
        <taxon>Paradevosia</taxon>
    </lineage>
</organism>
<reference evidence="8 9" key="1">
    <citation type="journal article" date="2015" name="Int. J. Syst. Evol. Microbiol.">
        <title>Youhaiella tibetensis gen. nov., sp. nov., isolated from subsurface sediment.</title>
        <authorList>
            <person name="Wang Y.X."/>
            <person name="Huang F.Q."/>
            <person name="Nogi Y."/>
            <person name="Pang S.J."/>
            <person name="Wang P.K."/>
            <person name="Lv J."/>
        </authorList>
    </citation>
    <scope>NUCLEOTIDE SEQUENCE [LARGE SCALE GENOMIC DNA]</scope>
    <source>
        <strain evidence="9">fig4</strain>
    </source>
</reference>
<evidence type="ECO:0000256" key="2">
    <source>
        <dbReference type="ARBA" id="ARBA00022573"/>
    </source>
</evidence>
<keyword evidence="4 8" id="KW-0808">Transferase</keyword>
<dbReference type="InterPro" id="IPR014776">
    <property type="entry name" value="4pyrrole_Mease_sub2"/>
</dbReference>
<feature type="domain" description="Cobalamin synthesis G N-terminal" evidence="7">
    <location>
        <begin position="52"/>
        <end position="130"/>
    </location>
</feature>
<dbReference type="SUPFAM" id="SSF53790">
    <property type="entry name" value="Tetrapyrrole methylase"/>
    <property type="match status" value="1"/>
</dbReference>
<evidence type="ECO:0000259" key="6">
    <source>
        <dbReference type="Pfam" id="PF00590"/>
    </source>
</evidence>
<dbReference type="InterPro" id="IPR014777">
    <property type="entry name" value="4pyrrole_Mease_sub1"/>
</dbReference>
<keyword evidence="3 8" id="KW-0489">Methyltransferase</keyword>
<dbReference type="Pfam" id="PF11760">
    <property type="entry name" value="CbiG_N"/>
    <property type="match status" value="1"/>
</dbReference>
<dbReference type="Gene3D" id="3.40.50.11220">
    <property type="match status" value="1"/>
</dbReference>
<accession>A0A5B9DIA2</accession>
<evidence type="ECO:0000256" key="4">
    <source>
        <dbReference type="ARBA" id="ARBA00022679"/>
    </source>
</evidence>
<evidence type="ECO:0000256" key="3">
    <source>
        <dbReference type="ARBA" id="ARBA00022603"/>
    </source>
</evidence>
<dbReference type="GO" id="GO:0030789">
    <property type="term" value="F:precorrin-3B C17-methyltransferase activity"/>
    <property type="evidence" value="ECO:0007669"/>
    <property type="project" value="UniProtKB-EC"/>
</dbReference>
<dbReference type="NCBIfam" id="TIGR01466">
    <property type="entry name" value="cobJ_cbiH"/>
    <property type="match status" value="1"/>
</dbReference>
<evidence type="ECO:0000256" key="5">
    <source>
        <dbReference type="ARBA" id="ARBA00022691"/>
    </source>
</evidence>
<evidence type="ECO:0000313" key="9">
    <source>
        <dbReference type="Proteomes" id="UP000321062"/>
    </source>
</evidence>
<feature type="domain" description="Tetrapyrrole methylase" evidence="6">
    <location>
        <begin position="214"/>
        <end position="426"/>
    </location>
</feature>
<dbReference type="RefSeq" id="WP_147654727.1">
    <property type="nucleotide sequence ID" value="NZ_BMFM01000001.1"/>
</dbReference>
<dbReference type="SUPFAM" id="SSF159672">
    <property type="entry name" value="CbiG N-terminal domain-like"/>
    <property type="match status" value="1"/>
</dbReference>
<evidence type="ECO:0000256" key="1">
    <source>
        <dbReference type="ARBA" id="ARBA00004953"/>
    </source>
</evidence>
<dbReference type="GO" id="GO:0009236">
    <property type="term" value="P:cobalamin biosynthetic process"/>
    <property type="evidence" value="ECO:0007669"/>
    <property type="project" value="UniProtKB-UniPathway"/>
</dbReference>
<dbReference type="EMBL" id="CP041690">
    <property type="protein sequence ID" value="QEE18817.1"/>
    <property type="molecule type" value="Genomic_DNA"/>
</dbReference>
<keyword evidence="9" id="KW-1185">Reference proteome</keyword>
<dbReference type="UniPathway" id="UPA00148"/>
<dbReference type="GO" id="GO:0032259">
    <property type="term" value="P:methylation"/>
    <property type="evidence" value="ECO:0007669"/>
    <property type="project" value="UniProtKB-KW"/>
</dbReference>
<keyword evidence="5" id="KW-0949">S-adenosyl-L-methionine</keyword>
<dbReference type="Proteomes" id="UP000321062">
    <property type="component" value="Chromosome"/>
</dbReference>
<evidence type="ECO:0000313" key="8">
    <source>
        <dbReference type="EMBL" id="QEE18817.1"/>
    </source>
</evidence>
<protein>
    <submittedName>
        <fullName evidence="8">Precorrin-3B C(17)-methyltransferase</fullName>
        <ecNumber evidence="8">2.1.1.131</ecNumber>
    </submittedName>
</protein>
<dbReference type="InterPro" id="IPR051810">
    <property type="entry name" value="Precorrin_MeTrfase"/>
</dbReference>
<dbReference type="AlphaFoldDB" id="A0A5B9DIA2"/>
<dbReference type="CDD" id="cd11646">
    <property type="entry name" value="Precorrin_3B_C17_MT"/>
    <property type="match status" value="1"/>
</dbReference>
<dbReference type="Gene3D" id="3.30.950.10">
    <property type="entry name" value="Methyltransferase, Cobalt-precorrin-4 Transmethylase, Domain 2"/>
    <property type="match status" value="1"/>
</dbReference>